<keyword evidence="5 9" id="KW-1133">Transmembrane helix</keyword>
<feature type="repeat" description="WD" evidence="7">
    <location>
        <begin position="560"/>
        <end position="591"/>
    </location>
</feature>
<keyword evidence="12" id="KW-1185">Reference proteome</keyword>
<keyword evidence="2 7" id="KW-0853">WD repeat</keyword>
<dbReference type="Pfam" id="PF00400">
    <property type="entry name" value="WD40"/>
    <property type="match status" value="3"/>
</dbReference>
<dbReference type="PROSITE" id="PS00678">
    <property type="entry name" value="WD_REPEATS_1"/>
    <property type="match status" value="1"/>
</dbReference>
<dbReference type="Pfam" id="PF08016">
    <property type="entry name" value="PKD_channel"/>
    <property type="match status" value="1"/>
</dbReference>
<evidence type="ECO:0000256" key="8">
    <source>
        <dbReference type="SAM" id="MobiDB-lite"/>
    </source>
</evidence>
<keyword evidence="4" id="KW-0677">Repeat</keyword>
<dbReference type="SMART" id="SM00320">
    <property type="entry name" value="WD40"/>
    <property type="match status" value="6"/>
</dbReference>
<feature type="region of interest" description="Disordered" evidence="8">
    <location>
        <begin position="1270"/>
        <end position="1323"/>
    </location>
</feature>
<protein>
    <recommendedName>
        <fullName evidence="10">Polycystin cation channel PKD1/PKD2 domain-containing protein</fullName>
    </recommendedName>
</protein>
<evidence type="ECO:0000256" key="9">
    <source>
        <dbReference type="SAM" id="Phobius"/>
    </source>
</evidence>
<dbReference type="InterPro" id="IPR001680">
    <property type="entry name" value="WD40_rpt"/>
</dbReference>
<evidence type="ECO:0000259" key="10">
    <source>
        <dbReference type="Pfam" id="PF08016"/>
    </source>
</evidence>
<dbReference type="InterPro" id="IPR013122">
    <property type="entry name" value="PKD1_2_channel"/>
</dbReference>
<dbReference type="PANTHER" id="PTHR44129">
    <property type="entry name" value="WD REPEAT-CONTAINING PROTEIN POP1"/>
    <property type="match status" value="1"/>
</dbReference>
<dbReference type="SUPFAM" id="SSF50978">
    <property type="entry name" value="WD40 repeat-like"/>
    <property type="match status" value="1"/>
</dbReference>
<dbReference type="GO" id="GO:0016020">
    <property type="term" value="C:membrane"/>
    <property type="evidence" value="ECO:0007669"/>
    <property type="project" value="UniProtKB-SubCell"/>
</dbReference>
<keyword evidence="3 9" id="KW-0812">Transmembrane</keyword>
<dbReference type="InterPro" id="IPR015943">
    <property type="entry name" value="WD40/YVTN_repeat-like_dom_sf"/>
</dbReference>
<dbReference type="PROSITE" id="PS50294">
    <property type="entry name" value="WD_REPEATS_REGION"/>
    <property type="match status" value="1"/>
</dbReference>
<accession>A0AAD7UG52</accession>
<feature type="region of interest" description="Disordered" evidence="8">
    <location>
        <begin position="28"/>
        <end position="57"/>
    </location>
</feature>
<gene>
    <name evidence="11" type="ORF">CTAYLR_000485</name>
</gene>
<feature type="transmembrane region" description="Helical" evidence="9">
    <location>
        <begin position="1150"/>
        <end position="1171"/>
    </location>
</feature>
<feature type="compositionally biased region" description="Gly residues" evidence="8">
    <location>
        <begin position="1274"/>
        <end position="1286"/>
    </location>
</feature>
<dbReference type="Proteomes" id="UP001230188">
    <property type="component" value="Unassembled WGS sequence"/>
</dbReference>
<evidence type="ECO:0000256" key="5">
    <source>
        <dbReference type="ARBA" id="ARBA00022989"/>
    </source>
</evidence>
<feature type="transmembrane region" description="Helical" evidence="9">
    <location>
        <begin position="1081"/>
        <end position="1101"/>
    </location>
</feature>
<evidence type="ECO:0000256" key="3">
    <source>
        <dbReference type="ARBA" id="ARBA00022692"/>
    </source>
</evidence>
<keyword evidence="6 9" id="KW-0472">Membrane</keyword>
<comment type="caution">
    <text evidence="11">The sequence shown here is derived from an EMBL/GenBank/DDBJ whole genome shotgun (WGS) entry which is preliminary data.</text>
</comment>
<dbReference type="InterPro" id="IPR019775">
    <property type="entry name" value="WD40_repeat_CS"/>
</dbReference>
<proteinExistence type="predicted"/>
<evidence type="ECO:0000256" key="2">
    <source>
        <dbReference type="ARBA" id="ARBA00022574"/>
    </source>
</evidence>
<evidence type="ECO:0000256" key="4">
    <source>
        <dbReference type="ARBA" id="ARBA00022737"/>
    </source>
</evidence>
<evidence type="ECO:0000256" key="6">
    <source>
        <dbReference type="ARBA" id="ARBA00023136"/>
    </source>
</evidence>
<dbReference type="Gene3D" id="2.130.10.10">
    <property type="entry name" value="YVTN repeat-like/Quinoprotein amine dehydrogenase"/>
    <property type="match status" value="2"/>
</dbReference>
<dbReference type="PROSITE" id="PS50082">
    <property type="entry name" value="WD_REPEATS_2"/>
    <property type="match status" value="2"/>
</dbReference>
<sequence>MSSWQKSDSLRTGVAFYWPNFGACGENHHDEEAGKATTESPSRSSGGTAAERGGSVRIRSPTMIEDDATTMYTPRELHRLRTFRQLEAIRHARHDATTEEKIDPGLLGPEPPSDPIVYEPDVTQREPVMRHESLLPGRRRSLRHNESSGLSYASTTGRTHRSCAYNTSPPFVTLVNASRSYRNSAVKPCTLSDGRLVTVAGHELRVWMCDEKGVEALAHDSDTITAATTLPCHLDDVTAVCELDGGPARFASASIDGTVRVFSLEVASPEALATAQKRQEQQLESCSSAVSPAGRDPFNNSVFKEECVLTAPYGGEGTMQASPVLSLCSLPGNRLASGHEDGRVFIWLASKLADRTPLVVMVGHTGPVASLCLVHDVRWLASGSEDGTVRIWNISRFHRRRAPLRPMSTTSEVQREGGSSSSGGGGGGEILREAFVIDCGEHLGVKEARVMRHLICPLGGDRLVTCCNVEEGLTEVEDNHEDDNARTLLVWNVPHLGKSEDQCELAFALSDCHRGRVNALQRLGTNRFASAGDDKTVIVWYLPARNVEDGGCQRVRATVLRGHTERVNTLTALDGDRLASASEDGVVLIWSHFAGRDAGLLFQSGRLRRSQQQGEILSMPSKGSAGIKSMNENTVALSNEDEPVIALKLLKDGRLACVCDSMRVNIHRTDRLSVDLIFSCFGYGDVEALVEHVFAPICDDNPDLFVVVDSLICLLGIARWLVVGKAVPFASAESSTQLAIQLYASITNELNSTERDLLRMEEVCDHAVAPHVMQLAMMSNLTQTLADNRLPSTMLDKLAATSVFRSIVQVKYIFEGSRALFVVEVAVFALLMTCYAILAYRQLVSADPKRSQQLICMVVAFLCVTYFLVREVFQVLHIRQSEDAIRNNRRVAVAGELTSSLYRTMGGQRTERHESGSFLRGLYRRAASLGIGSETASNRNAQPPSPVIARAKTKARLVASVREDNVATRLLWTFAGYFGLPRGWLEDPWNWVDCAWLAVVSSVLCCTAVSWIRREKPPDFDRYYKQGNNGFSQPDSTYANLVGVGTLLLWLKTLSFLRGVNIAFAMFVQMLTNIIADLYHFVVVMLIIFLAFTHVLFLRLARREREFYNLHDDHQPIAWHTFKKAMQHLYVLAFTGEFEQENYPRHLDRFYLDLFIFIIIVVMLNTLIAIVNEAYHRSMVKSAEVFWRTRLALVHETHTVFGKLVAPSLKPRLSDVQKTVRREVFFSRDGDRDLHRRLGKLHRQQAFQNAQTRADLDALKSTLDTLLDTLATGNDGGGGGGGGGGSCPQRRHRRPSMPRMSDPVHDRMKAYLERASSRKSSTA</sequence>
<feature type="compositionally biased region" description="Basic and acidic residues" evidence="8">
    <location>
        <begin position="1302"/>
        <end position="1316"/>
    </location>
</feature>
<feature type="transmembrane region" description="Helical" evidence="9">
    <location>
        <begin position="852"/>
        <end position="869"/>
    </location>
</feature>
<organism evidence="11 12">
    <name type="scientific">Chrysophaeum taylorii</name>
    <dbReference type="NCBI Taxonomy" id="2483200"/>
    <lineage>
        <taxon>Eukaryota</taxon>
        <taxon>Sar</taxon>
        <taxon>Stramenopiles</taxon>
        <taxon>Ochrophyta</taxon>
        <taxon>Pelagophyceae</taxon>
        <taxon>Pelagomonadales</taxon>
        <taxon>Pelagomonadaceae</taxon>
        <taxon>Chrysophaeum</taxon>
    </lineage>
</organism>
<dbReference type="InterPro" id="IPR036322">
    <property type="entry name" value="WD40_repeat_dom_sf"/>
</dbReference>
<feature type="transmembrane region" description="Helical" evidence="9">
    <location>
        <begin position="819"/>
        <end position="840"/>
    </location>
</feature>
<dbReference type="InterPro" id="IPR050349">
    <property type="entry name" value="WD_LIS1/nudF_dynein_reg"/>
</dbReference>
<evidence type="ECO:0000256" key="7">
    <source>
        <dbReference type="PROSITE-ProRule" id="PRU00221"/>
    </source>
</evidence>
<dbReference type="EMBL" id="JAQMWT010000317">
    <property type="protein sequence ID" value="KAJ8605231.1"/>
    <property type="molecule type" value="Genomic_DNA"/>
</dbReference>
<feature type="repeat" description="WD" evidence="7">
    <location>
        <begin position="361"/>
        <end position="402"/>
    </location>
</feature>
<feature type="region of interest" description="Disordered" evidence="8">
    <location>
        <begin position="403"/>
        <end position="427"/>
    </location>
</feature>
<evidence type="ECO:0000256" key="1">
    <source>
        <dbReference type="ARBA" id="ARBA00004141"/>
    </source>
</evidence>
<evidence type="ECO:0000313" key="11">
    <source>
        <dbReference type="EMBL" id="KAJ8605231.1"/>
    </source>
</evidence>
<name>A0AAD7UG52_9STRA</name>
<evidence type="ECO:0000313" key="12">
    <source>
        <dbReference type="Proteomes" id="UP001230188"/>
    </source>
</evidence>
<feature type="compositionally biased region" description="Polar residues" evidence="8">
    <location>
        <begin position="37"/>
        <end position="47"/>
    </location>
</feature>
<feature type="domain" description="Polycystin cation channel PKD1/PKD2" evidence="10">
    <location>
        <begin position="1030"/>
        <end position="1176"/>
    </location>
</feature>
<comment type="subcellular location">
    <subcellularLocation>
        <location evidence="1">Membrane</location>
        <topology evidence="1">Multi-pass membrane protein</topology>
    </subcellularLocation>
</comment>
<reference evidence="11" key="1">
    <citation type="submission" date="2023-01" db="EMBL/GenBank/DDBJ databases">
        <title>Metagenome sequencing of chrysophaentin producing Chrysophaeum taylorii.</title>
        <authorList>
            <person name="Davison J."/>
            <person name="Bewley C."/>
        </authorList>
    </citation>
    <scope>NUCLEOTIDE SEQUENCE</scope>
    <source>
        <strain evidence="11">NIES-1699</strain>
    </source>
</reference>